<dbReference type="Gene3D" id="1.10.10.60">
    <property type="entry name" value="Homeodomain-like"/>
    <property type="match status" value="1"/>
</dbReference>
<name>A0A7Y0ARU7_9FLAO</name>
<keyword evidence="2" id="KW-1185">Reference proteome</keyword>
<evidence type="ECO:0000313" key="2">
    <source>
        <dbReference type="Proteomes" id="UP000544054"/>
    </source>
</evidence>
<protein>
    <submittedName>
        <fullName evidence="1">Helix-turn-helix domain-containing protein</fullName>
    </submittedName>
</protein>
<comment type="caution">
    <text evidence="1">The sequence shown here is derived from an EMBL/GenBank/DDBJ whole genome shotgun (WGS) entry which is preliminary data.</text>
</comment>
<reference evidence="1 2" key="1">
    <citation type="submission" date="2020-04" db="EMBL/GenBank/DDBJ databases">
        <title>Chryseobacterium sp. RP-3-3 sp. nov., isolated from Jeju soil.</title>
        <authorList>
            <person name="Dahal R.H."/>
        </authorList>
    </citation>
    <scope>NUCLEOTIDE SEQUENCE [LARGE SCALE GENOMIC DNA]</scope>
    <source>
        <strain evidence="1 2">RP-3-3</strain>
    </source>
</reference>
<sequence length="111" mass="13233">MKNLGPDYKKIYTDILHLKYPHKWEMCQLLLNKKQLSFFDIIKINALIFGSVSKEASVFNQKHRSYSKEAIIKILEYQEKNQLNNTQVALHFKLSRNSIAKWKKNFKDINM</sequence>
<accession>A0A7Y0ARU7</accession>
<dbReference type="InterPro" id="IPR010921">
    <property type="entry name" value="Trp_repressor/repl_initiator"/>
</dbReference>
<dbReference type="GO" id="GO:0043565">
    <property type="term" value="F:sequence-specific DNA binding"/>
    <property type="evidence" value="ECO:0007669"/>
    <property type="project" value="InterPro"/>
</dbReference>
<dbReference type="EMBL" id="JABBGI010000046">
    <property type="protein sequence ID" value="NML72354.1"/>
    <property type="molecule type" value="Genomic_DNA"/>
</dbReference>
<organism evidence="1 2">
    <name type="scientific">Chryseobacterium antibioticum</name>
    <dbReference type="NCBI Taxonomy" id="2728847"/>
    <lineage>
        <taxon>Bacteria</taxon>
        <taxon>Pseudomonadati</taxon>
        <taxon>Bacteroidota</taxon>
        <taxon>Flavobacteriia</taxon>
        <taxon>Flavobacteriales</taxon>
        <taxon>Weeksellaceae</taxon>
        <taxon>Chryseobacterium group</taxon>
        <taxon>Chryseobacterium</taxon>
    </lineage>
</organism>
<dbReference type="Proteomes" id="UP000544054">
    <property type="component" value="Unassembled WGS sequence"/>
</dbReference>
<gene>
    <name evidence="1" type="ORF">HHL23_21575</name>
</gene>
<dbReference type="SUPFAM" id="SSF48295">
    <property type="entry name" value="TrpR-like"/>
    <property type="match status" value="1"/>
</dbReference>
<dbReference type="AlphaFoldDB" id="A0A7Y0ARU7"/>
<evidence type="ECO:0000313" key="1">
    <source>
        <dbReference type="EMBL" id="NML72354.1"/>
    </source>
</evidence>
<dbReference type="RefSeq" id="WP_169236806.1">
    <property type="nucleotide sequence ID" value="NZ_JABBGI010000046.1"/>
</dbReference>
<proteinExistence type="predicted"/>